<dbReference type="Gene3D" id="1.20.120.960">
    <property type="entry name" value="Histidine kinase NarX, sensor domain"/>
    <property type="match status" value="1"/>
</dbReference>
<sequence length="177" mass="19656">MSIKNSLNSVIGSINDFSKRTNIVAINAAIHASKLNSSQGAPFRVLVSEIQNMSAQSIDKLGELNGLVNEITALSILINKTGSQRMLLMKIVNAHMLDDQVTIKQCISLFSQQLEEIKSSKINTSNAQSTILHIEQKWQRFCSELSSISTHEINQMANSLINDFNQVISQYERYAGD</sequence>
<dbReference type="InterPro" id="IPR004089">
    <property type="entry name" value="MCPsignal_dom"/>
</dbReference>
<dbReference type="InterPro" id="IPR042295">
    <property type="entry name" value="NarX-like_N_sf"/>
</dbReference>
<name>A0ABY6CZ09_9BACT</name>
<reference evidence="3" key="1">
    <citation type="submission" date="2022-10" db="EMBL/GenBank/DDBJ databases">
        <title>Comparative genomics and taxonomic characterization of three novel marine species of genus Reichenbachiella exhibiting antioxidant and polysaccharide degradation activities.</title>
        <authorList>
            <person name="Muhammad N."/>
            <person name="Lee Y.-J."/>
            <person name="Ko J."/>
            <person name="Kim S.-G."/>
        </authorList>
    </citation>
    <scope>NUCLEOTIDE SEQUENCE</scope>
    <source>
        <strain evidence="3">Wsw4-B4</strain>
    </source>
</reference>
<dbReference type="Gene3D" id="6.10.250.3200">
    <property type="match status" value="1"/>
</dbReference>
<evidence type="ECO:0000256" key="1">
    <source>
        <dbReference type="PROSITE-ProRule" id="PRU00284"/>
    </source>
</evidence>
<gene>
    <name evidence="3" type="ORF">N7E81_11885</name>
</gene>
<dbReference type="SUPFAM" id="SSF58104">
    <property type="entry name" value="Methyl-accepting chemotaxis protein (MCP) signaling domain"/>
    <property type="match status" value="1"/>
</dbReference>
<evidence type="ECO:0000313" key="3">
    <source>
        <dbReference type="EMBL" id="UXX78058.1"/>
    </source>
</evidence>
<dbReference type="RefSeq" id="WP_263049804.1">
    <property type="nucleotide sequence ID" value="NZ_CP106735.1"/>
</dbReference>
<keyword evidence="4" id="KW-1185">Reference proteome</keyword>
<evidence type="ECO:0000259" key="2">
    <source>
        <dbReference type="PROSITE" id="PS50111"/>
    </source>
</evidence>
<feature type="domain" description="Methyl-accepting transducer" evidence="2">
    <location>
        <begin position="1"/>
        <end position="71"/>
    </location>
</feature>
<dbReference type="Proteomes" id="UP001062165">
    <property type="component" value="Chromosome"/>
</dbReference>
<dbReference type="EMBL" id="CP106735">
    <property type="protein sequence ID" value="UXX78058.1"/>
    <property type="molecule type" value="Genomic_DNA"/>
</dbReference>
<protein>
    <recommendedName>
        <fullName evidence="2">Methyl-accepting transducer domain-containing protein</fullName>
    </recommendedName>
</protein>
<evidence type="ECO:0000313" key="4">
    <source>
        <dbReference type="Proteomes" id="UP001062165"/>
    </source>
</evidence>
<keyword evidence="1" id="KW-0807">Transducer</keyword>
<proteinExistence type="predicted"/>
<accession>A0ABY6CZ09</accession>
<dbReference type="PROSITE" id="PS50111">
    <property type="entry name" value="CHEMOTAXIS_TRANSDUC_2"/>
    <property type="match status" value="1"/>
</dbReference>
<organism evidence="3 4">
    <name type="scientific">Reichenbachiella carrageenanivorans</name>
    <dbReference type="NCBI Taxonomy" id="2979869"/>
    <lineage>
        <taxon>Bacteria</taxon>
        <taxon>Pseudomonadati</taxon>
        <taxon>Bacteroidota</taxon>
        <taxon>Cytophagia</taxon>
        <taxon>Cytophagales</taxon>
        <taxon>Reichenbachiellaceae</taxon>
        <taxon>Reichenbachiella</taxon>
    </lineage>
</organism>